<evidence type="ECO:0000313" key="6">
    <source>
        <dbReference type="EMBL" id="KCZ80113.1"/>
    </source>
</evidence>
<organism evidence="6 8">
    <name type="scientific">Anncaliia algerae PRA339</name>
    <dbReference type="NCBI Taxonomy" id="1288291"/>
    <lineage>
        <taxon>Eukaryota</taxon>
        <taxon>Fungi</taxon>
        <taxon>Fungi incertae sedis</taxon>
        <taxon>Microsporidia</taxon>
        <taxon>Tubulinosematoidea</taxon>
        <taxon>Tubulinosematidae</taxon>
        <taxon>Anncaliia</taxon>
    </lineage>
</organism>
<dbReference type="Gene3D" id="3.30.40.10">
    <property type="entry name" value="Zinc/RING finger domain, C3HC4 (zinc finger)"/>
    <property type="match status" value="1"/>
</dbReference>
<feature type="domain" description="RING-type" evidence="5">
    <location>
        <begin position="13"/>
        <end position="48"/>
    </location>
</feature>
<dbReference type="PROSITE" id="PS50089">
    <property type="entry name" value="ZF_RING_2"/>
    <property type="match status" value="1"/>
</dbReference>
<name>A0A059EYL6_9MICR</name>
<dbReference type="GO" id="GO:0008270">
    <property type="term" value="F:zinc ion binding"/>
    <property type="evidence" value="ECO:0007669"/>
    <property type="project" value="UniProtKB-KW"/>
</dbReference>
<dbReference type="HOGENOM" id="CLU_101073_0_0_1"/>
<keyword evidence="3" id="KW-0862">Zinc</keyword>
<keyword evidence="1" id="KW-0479">Metal-binding</keyword>
<gene>
    <name evidence="7" type="ORF">H312_01851</name>
    <name evidence="6" type="ORF">H312_02475</name>
</gene>
<dbReference type="SUPFAM" id="SSF57850">
    <property type="entry name" value="RING/U-box"/>
    <property type="match status" value="1"/>
</dbReference>
<dbReference type="InterPro" id="IPR013083">
    <property type="entry name" value="Znf_RING/FYVE/PHD"/>
</dbReference>
<dbReference type="VEuPathDB" id="MicrosporidiaDB:H312_01851"/>
<keyword evidence="2 4" id="KW-0863">Zinc-finger</keyword>
<dbReference type="InterPro" id="IPR001841">
    <property type="entry name" value="Znf_RING"/>
</dbReference>
<evidence type="ECO:0000256" key="1">
    <source>
        <dbReference type="ARBA" id="ARBA00022723"/>
    </source>
</evidence>
<evidence type="ECO:0000256" key="2">
    <source>
        <dbReference type="ARBA" id="ARBA00022771"/>
    </source>
</evidence>
<proteinExistence type="predicted"/>
<dbReference type="AlphaFoldDB" id="A0A059EYL6"/>
<accession>A0A059EYL6</accession>
<dbReference type="OrthoDB" id="2186863at2759"/>
<dbReference type="Pfam" id="PF00097">
    <property type="entry name" value="zf-C3HC4"/>
    <property type="match status" value="1"/>
</dbReference>
<evidence type="ECO:0000313" key="7">
    <source>
        <dbReference type="EMBL" id="KCZ80752.1"/>
    </source>
</evidence>
<dbReference type="VEuPathDB" id="MicrosporidiaDB:H312_02475"/>
<evidence type="ECO:0000256" key="4">
    <source>
        <dbReference type="PROSITE-ProRule" id="PRU00175"/>
    </source>
</evidence>
<dbReference type="EMBL" id="KK365202">
    <property type="protein sequence ID" value="KCZ80113.1"/>
    <property type="molecule type" value="Genomic_DNA"/>
</dbReference>
<dbReference type="Proteomes" id="UP000030655">
    <property type="component" value="Unassembled WGS sequence"/>
</dbReference>
<evidence type="ECO:0000259" key="5">
    <source>
        <dbReference type="PROSITE" id="PS50089"/>
    </source>
</evidence>
<dbReference type="InterPro" id="IPR017907">
    <property type="entry name" value="Znf_RING_CS"/>
</dbReference>
<dbReference type="STRING" id="1288291.A0A059EYL6"/>
<reference evidence="8" key="1">
    <citation type="submission" date="2013-02" db="EMBL/GenBank/DDBJ databases">
        <authorList>
            <consortium name="The Broad Institute Genome Sequencing Platform"/>
            <person name="Cuomo C."/>
            <person name="Becnel J."/>
            <person name="Sanscrainte N."/>
            <person name="Walker B."/>
            <person name="Young S.K."/>
            <person name="Zeng Q."/>
            <person name="Gargeya S."/>
            <person name="Fitzgerald M."/>
            <person name="Haas B."/>
            <person name="Abouelleil A."/>
            <person name="Alvarado L."/>
            <person name="Arachchi H.M."/>
            <person name="Berlin A.M."/>
            <person name="Chapman S.B."/>
            <person name="Dewar J."/>
            <person name="Goldberg J."/>
            <person name="Griggs A."/>
            <person name="Gujja S."/>
            <person name="Hansen M."/>
            <person name="Howarth C."/>
            <person name="Imamovic A."/>
            <person name="Larimer J."/>
            <person name="McCowan C."/>
            <person name="Murphy C."/>
            <person name="Neiman D."/>
            <person name="Pearson M."/>
            <person name="Priest M."/>
            <person name="Roberts A."/>
            <person name="Saif S."/>
            <person name="Shea T."/>
            <person name="Sisk P."/>
            <person name="Sykes S."/>
            <person name="Wortman J."/>
            <person name="Nusbaum C."/>
            <person name="Birren B."/>
        </authorList>
    </citation>
    <scope>NUCLEOTIDE SEQUENCE [LARGE SCALE GENOMIC DNA]</scope>
    <source>
        <strain evidence="8">PRA339</strain>
    </source>
</reference>
<dbReference type="EMBL" id="KK365164">
    <property type="protein sequence ID" value="KCZ80752.1"/>
    <property type="molecule type" value="Genomic_DNA"/>
</dbReference>
<protein>
    <recommendedName>
        <fullName evidence="5">RING-type domain-containing protein</fullName>
    </recommendedName>
</protein>
<evidence type="ECO:0000256" key="3">
    <source>
        <dbReference type="ARBA" id="ARBA00022833"/>
    </source>
</evidence>
<reference evidence="6 8" key="2">
    <citation type="submission" date="2014-03" db="EMBL/GenBank/DDBJ databases">
        <title>The Genome Sequence of Anncaliia algerae insect isolate PRA339.</title>
        <authorList>
            <consortium name="The Broad Institute Genome Sequencing Platform"/>
            <consortium name="The Broad Institute Genome Sequencing Center for Infectious Disease"/>
            <person name="Cuomo C."/>
            <person name="Becnel J."/>
            <person name="Sanscrainte N."/>
            <person name="Walker B."/>
            <person name="Young S.K."/>
            <person name="Zeng Q."/>
            <person name="Gargeya S."/>
            <person name="Fitzgerald M."/>
            <person name="Haas B."/>
            <person name="Abouelleil A."/>
            <person name="Alvarado L."/>
            <person name="Arachchi H.M."/>
            <person name="Berlin A.M."/>
            <person name="Chapman S.B."/>
            <person name="Dewar J."/>
            <person name="Goldberg J."/>
            <person name="Griggs A."/>
            <person name="Gujja S."/>
            <person name="Hansen M."/>
            <person name="Howarth C."/>
            <person name="Imamovic A."/>
            <person name="Larimer J."/>
            <person name="McCowan C."/>
            <person name="Murphy C."/>
            <person name="Neiman D."/>
            <person name="Pearson M."/>
            <person name="Priest M."/>
            <person name="Roberts A."/>
            <person name="Saif S."/>
            <person name="Shea T."/>
            <person name="Sisk P."/>
            <person name="Sykes S."/>
            <person name="Wortman J."/>
            <person name="Nusbaum C."/>
            <person name="Birren B."/>
        </authorList>
    </citation>
    <scope>NUCLEOTIDE SEQUENCE [LARGE SCALE GENOMIC DNA]</scope>
    <source>
        <strain evidence="6 8">PRA339</strain>
    </source>
</reference>
<dbReference type="PROSITE" id="PS00518">
    <property type="entry name" value="ZF_RING_1"/>
    <property type="match status" value="1"/>
</dbReference>
<keyword evidence="8" id="KW-1185">Reference proteome</keyword>
<evidence type="ECO:0000313" key="8">
    <source>
        <dbReference type="Proteomes" id="UP000030655"/>
    </source>
</evidence>
<dbReference type="InterPro" id="IPR018957">
    <property type="entry name" value="Znf_C3HC4_RING-type"/>
</dbReference>
<sequence length="182" mass="21408">MHEHNVLKVLVYCHSCNSRKNDKLFLGDCSHLFCENCINNFEYCKICKDASSFIFIDKEKFKQILCNPTHTFSDSIKYAMFQLNSALNLIFSLKEEITIYKKLLKKAKDEIIMLKKYRNVKKESTDDKFISKRINNIYKRGIYNSVMSEKTNKKSNRLNSSGSYVSSRITLENNKKTLNKRK</sequence>